<evidence type="ECO:0000256" key="1">
    <source>
        <dbReference type="SAM" id="MobiDB-lite"/>
    </source>
</evidence>
<accession>A0A5J4VA88</accession>
<comment type="caution">
    <text evidence="2">The sequence shown here is derived from an EMBL/GenBank/DDBJ whole genome shotgun (WGS) entry which is preliminary data.</text>
</comment>
<evidence type="ECO:0000313" key="2">
    <source>
        <dbReference type="EMBL" id="KAA6379425.1"/>
    </source>
</evidence>
<reference evidence="2 3" key="1">
    <citation type="submission" date="2019-03" db="EMBL/GenBank/DDBJ databases">
        <title>Single cell metagenomics reveals metabolic interactions within the superorganism composed of flagellate Streblomastix strix and complex community of Bacteroidetes bacteria on its surface.</title>
        <authorList>
            <person name="Treitli S.C."/>
            <person name="Kolisko M."/>
            <person name="Husnik F."/>
            <person name="Keeling P."/>
            <person name="Hampl V."/>
        </authorList>
    </citation>
    <scope>NUCLEOTIDE SEQUENCE [LARGE SCALE GENOMIC DNA]</scope>
    <source>
        <strain evidence="2">ST1C</strain>
    </source>
</reference>
<dbReference type="EMBL" id="SNRW01008502">
    <property type="protein sequence ID" value="KAA6379425.1"/>
    <property type="molecule type" value="Genomic_DNA"/>
</dbReference>
<evidence type="ECO:0000313" key="3">
    <source>
        <dbReference type="Proteomes" id="UP000324800"/>
    </source>
</evidence>
<organism evidence="2 3">
    <name type="scientific">Streblomastix strix</name>
    <dbReference type="NCBI Taxonomy" id="222440"/>
    <lineage>
        <taxon>Eukaryota</taxon>
        <taxon>Metamonada</taxon>
        <taxon>Preaxostyla</taxon>
        <taxon>Oxymonadida</taxon>
        <taxon>Streblomastigidae</taxon>
        <taxon>Streblomastix</taxon>
    </lineage>
</organism>
<feature type="region of interest" description="Disordered" evidence="1">
    <location>
        <begin position="70"/>
        <end position="100"/>
    </location>
</feature>
<sequence length="100" mass="11781">MDKLQEFDTEFRKEAGSSYRIDSKQPTKIVMNQTYSQERNSRNAFEYKFKDLSNFVVLHNLDQRYYPESAGLESMQREKDQCSQIGNKQLTNSKPTISRS</sequence>
<dbReference type="Proteomes" id="UP000324800">
    <property type="component" value="Unassembled WGS sequence"/>
</dbReference>
<protein>
    <submittedName>
        <fullName evidence="2">Uncharacterized protein</fullName>
    </submittedName>
</protein>
<proteinExistence type="predicted"/>
<feature type="compositionally biased region" description="Polar residues" evidence="1">
    <location>
        <begin position="82"/>
        <end position="100"/>
    </location>
</feature>
<gene>
    <name evidence="2" type="ORF">EZS28_025048</name>
</gene>
<dbReference type="AlphaFoldDB" id="A0A5J4VA88"/>
<name>A0A5J4VA88_9EUKA</name>